<name>A0ABS2C1E5_9PSED</name>
<reference evidence="1 2" key="1">
    <citation type="submission" date="2020-08" db="EMBL/GenBank/DDBJ databases">
        <title>Description of novel Pseudomonas species.</title>
        <authorList>
            <person name="Duman M."/>
            <person name="Mulet M."/>
            <person name="Altun S."/>
            <person name="Saticioglu I.B."/>
            <person name="Lalucat J."/>
            <person name="Garcia-Valdes E."/>
        </authorList>
    </citation>
    <scope>NUCLEOTIDE SEQUENCE [LARGE SCALE GENOMIC DNA]</scope>
    <source>
        <strain evidence="1 2">P66</strain>
    </source>
</reference>
<accession>A0ABS2C1E5</accession>
<keyword evidence="2" id="KW-1185">Reference proteome</keyword>
<comment type="caution">
    <text evidence="1">The sequence shown here is derived from an EMBL/GenBank/DDBJ whole genome shotgun (WGS) entry which is preliminary data.</text>
</comment>
<dbReference type="Proteomes" id="UP000745663">
    <property type="component" value="Unassembled WGS sequence"/>
</dbReference>
<evidence type="ECO:0000313" key="2">
    <source>
        <dbReference type="Proteomes" id="UP000745663"/>
    </source>
</evidence>
<dbReference type="EMBL" id="JACOPV010000012">
    <property type="protein sequence ID" value="MBM5459682.1"/>
    <property type="molecule type" value="Genomic_DNA"/>
</dbReference>
<sequence>MIAKEAATHRALRSADMTFIERLYAGSPVHNVPRSGRPIEQVAVSLSQQFNPQHSEYMVHSYEAWAVALRLATPTQMHTRLPTYTHLLSTQGTFPSRSQQQQ</sequence>
<evidence type="ECO:0000313" key="1">
    <source>
        <dbReference type="EMBL" id="MBM5459682.1"/>
    </source>
</evidence>
<dbReference type="RefSeq" id="WP_203478540.1">
    <property type="nucleotide sequence ID" value="NZ_JACOPV010000012.1"/>
</dbReference>
<proteinExistence type="predicted"/>
<gene>
    <name evidence="1" type="ORF">H8F21_19135</name>
</gene>
<protein>
    <recommendedName>
        <fullName evidence="3">Integrase</fullName>
    </recommendedName>
</protein>
<evidence type="ECO:0008006" key="3">
    <source>
        <dbReference type="Google" id="ProtNLM"/>
    </source>
</evidence>
<organism evidence="1 2">
    <name type="scientific">Pseudomonas arcuscaelestis</name>
    <dbReference type="NCBI Taxonomy" id="2710591"/>
    <lineage>
        <taxon>Bacteria</taxon>
        <taxon>Pseudomonadati</taxon>
        <taxon>Pseudomonadota</taxon>
        <taxon>Gammaproteobacteria</taxon>
        <taxon>Pseudomonadales</taxon>
        <taxon>Pseudomonadaceae</taxon>
        <taxon>Pseudomonas</taxon>
    </lineage>
</organism>